<feature type="domain" description="PHD-type" evidence="6">
    <location>
        <begin position="585"/>
        <end position="637"/>
    </location>
</feature>
<evidence type="ECO:0000313" key="7">
    <source>
        <dbReference type="EMBL" id="GMI33487.1"/>
    </source>
</evidence>
<gene>
    <name evidence="7" type="ORF">TeGR_g1438</name>
</gene>
<reference evidence="7 8" key="1">
    <citation type="journal article" date="2023" name="Commun. Biol.">
        <title>Genome analysis of Parmales, the sister group of diatoms, reveals the evolutionary specialization of diatoms from phago-mixotrophs to photoautotrophs.</title>
        <authorList>
            <person name="Ban H."/>
            <person name="Sato S."/>
            <person name="Yoshikawa S."/>
            <person name="Yamada K."/>
            <person name="Nakamura Y."/>
            <person name="Ichinomiya M."/>
            <person name="Sato N."/>
            <person name="Blanc-Mathieu R."/>
            <person name="Endo H."/>
            <person name="Kuwata A."/>
            <person name="Ogata H."/>
        </authorList>
    </citation>
    <scope>NUCLEOTIDE SEQUENCE [LARGE SCALE GENOMIC DNA]</scope>
</reference>
<dbReference type="SUPFAM" id="SSF57903">
    <property type="entry name" value="FYVE/PHD zinc finger"/>
    <property type="match status" value="1"/>
</dbReference>
<dbReference type="PANTHER" id="PTHR46386:SF11">
    <property type="entry name" value="AUTOIMMUNE REGULATOR"/>
    <property type="match status" value="1"/>
</dbReference>
<comment type="caution">
    <text evidence="7">The sequence shown here is derived from an EMBL/GenBank/DDBJ whole genome shotgun (WGS) entry which is preliminary data.</text>
</comment>
<dbReference type="SMART" id="SM00249">
    <property type="entry name" value="PHD"/>
    <property type="match status" value="1"/>
</dbReference>
<dbReference type="InterPro" id="IPR019786">
    <property type="entry name" value="Zinc_finger_PHD-type_CS"/>
</dbReference>
<organism evidence="7 8">
    <name type="scientific">Tetraparma gracilis</name>
    <dbReference type="NCBI Taxonomy" id="2962635"/>
    <lineage>
        <taxon>Eukaryota</taxon>
        <taxon>Sar</taxon>
        <taxon>Stramenopiles</taxon>
        <taxon>Ochrophyta</taxon>
        <taxon>Bolidophyceae</taxon>
        <taxon>Parmales</taxon>
        <taxon>Triparmaceae</taxon>
        <taxon>Tetraparma</taxon>
    </lineage>
</organism>
<dbReference type="InterPro" id="IPR019787">
    <property type="entry name" value="Znf_PHD-finger"/>
</dbReference>
<name>A0ABQ6MVS6_9STRA</name>
<dbReference type="PROSITE" id="PS01359">
    <property type="entry name" value="ZF_PHD_1"/>
    <property type="match status" value="1"/>
</dbReference>
<evidence type="ECO:0000256" key="2">
    <source>
        <dbReference type="ARBA" id="ARBA00022771"/>
    </source>
</evidence>
<evidence type="ECO:0000259" key="6">
    <source>
        <dbReference type="PROSITE" id="PS50016"/>
    </source>
</evidence>
<evidence type="ECO:0000256" key="4">
    <source>
        <dbReference type="PROSITE-ProRule" id="PRU00146"/>
    </source>
</evidence>
<keyword evidence="2 4" id="KW-0863">Zinc-finger</keyword>
<evidence type="ECO:0000256" key="3">
    <source>
        <dbReference type="ARBA" id="ARBA00022833"/>
    </source>
</evidence>
<protein>
    <recommendedName>
        <fullName evidence="6">PHD-type domain-containing protein</fullName>
    </recommendedName>
</protein>
<dbReference type="PROSITE" id="PS50016">
    <property type="entry name" value="ZF_PHD_2"/>
    <property type="match status" value="1"/>
</dbReference>
<evidence type="ECO:0000313" key="8">
    <source>
        <dbReference type="Proteomes" id="UP001165060"/>
    </source>
</evidence>
<keyword evidence="3" id="KW-0862">Zinc</keyword>
<evidence type="ECO:0000256" key="5">
    <source>
        <dbReference type="SAM" id="MobiDB-lite"/>
    </source>
</evidence>
<dbReference type="InterPro" id="IPR043563">
    <property type="entry name" value="Sp110/Sp140/Sp140L-like"/>
</dbReference>
<dbReference type="InterPro" id="IPR013083">
    <property type="entry name" value="Znf_RING/FYVE/PHD"/>
</dbReference>
<feature type="compositionally biased region" description="Acidic residues" evidence="5">
    <location>
        <begin position="645"/>
        <end position="657"/>
    </location>
</feature>
<dbReference type="Gene3D" id="3.30.40.10">
    <property type="entry name" value="Zinc/RING finger domain, C3HC4 (zinc finger)"/>
    <property type="match status" value="1"/>
</dbReference>
<sequence length="673" mass="71584">MPPAPSPPPSCAPEELFLSLSRCLPLPPSPRRVNPNPPALSPLLLSLPPGLQPLLAALLMSHATFPPASLPAALDAARGSLLGCLRSGIPCDETCSLYAMLLSQEQLSQSSSPSTSSPPPKLPLLPYLTACIAARAPGFPFIPPSSPPPSSSSPFLITHNGTPVPLPLHPPSRPDDDRTLRLLNYLAETTALHCTPVTFIPSLKPLLSPYRPAYAAPLLSLYKLTPPDRRADWSPLLLFLLKSHPLPPPRTSPSPPPTLRSLLATHCAHLPSFRPLLPPLPPPPPTPLRAGVSRLQSLLLSPSPPPPALLDAVSRLYPLAPHASEYLDLLHDTLHLAKALPPAGHFEALQARIRRYRDTLSGDLDRRALLSHAGVVHVLSILSDPRSPPPPPHPPIPAPLLPLLPVLASLPPSARPSLLPPLLSTIPLPPLLLSPPRSLSTLLLDAPTPTATWSILAPPNHHLQANCPAELRISGTVRAGLPSTHPDGGDLLPGLIGATVFAHPPGGSLAKVQLRLVRNGRRRDAGGGEVQVGKSGRFEVEIATPALDEGRWDALVRVEYRGAVFTRRAGPVDVARAEGDDVNNADECDLCGGTGTLVCCDGCVRAFHAVCLMERGMATRQELEGDGSFFCDVCKKARKAKEEGVQAEEEEKEEEEGGASTAKKPAGKKRKKK</sequence>
<dbReference type="Proteomes" id="UP001165060">
    <property type="component" value="Unassembled WGS sequence"/>
</dbReference>
<dbReference type="EMBL" id="BRYB01004567">
    <property type="protein sequence ID" value="GMI33487.1"/>
    <property type="molecule type" value="Genomic_DNA"/>
</dbReference>
<accession>A0ABQ6MVS6</accession>
<evidence type="ECO:0000256" key="1">
    <source>
        <dbReference type="ARBA" id="ARBA00022723"/>
    </source>
</evidence>
<dbReference type="InterPro" id="IPR011011">
    <property type="entry name" value="Znf_FYVE_PHD"/>
</dbReference>
<keyword evidence="8" id="KW-1185">Reference proteome</keyword>
<feature type="region of interest" description="Disordered" evidence="5">
    <location>
        <begin position="642"/>
        <end position="673"/>
    </location>
</feature>
<keyword evidence="1" id="KW-0479">Metal-binding</keyword>
<dbReference type="InterPro" id="IPR001965">
    <property type="entry name" value="Znf_PHD"/>
</dbReference>
<dbReference type="PANTHER" id="PTHR46386">
    <property type="entry name" value="NUCLEAR BODY PROTEIN SP140"/>
    <property type="match status" value="1"/>
</dbReference>
<proteinExistence type="predicted"/>